<dbReference type="Proteomes" id="UP000572268">
    <property type="component" value="Unassembled WGS sequence"/>
</dbReference>
<dbReference type="GO" id="GO:0071617">
    <property type="term" value="F:lysophospholipid acyltransferase activity"/>
    <property type="evidence" value="ECO:0007669"/>
    <property type="project" value="TreeGrafter"/>
</dbReference>
<comment type="pathway">
    <text evidence="9">Phospholipid metabolism.</text>
</comment>
<comment type="subcellular location">
    <subcellularLocation>
        <location evidence="1">Membrane</location>
        <topology evidence="1">Multi-pass membrane protein</topology>
    </subcellularLocation>
</comment>
<name>A0A7J6L7G3_PEROL</name>
<gene>
    <name evidence="12" type="primary">MBOAT7</name>
    <name evidence="12" type="ORF">FOL46_008380</name>
</gene>
<dbReference type="PANTHER" id="PTHR13906">
    <property type="entry name" value="PORCUPINE"/>
    <property type="match status" value="1"/>
</dbReference>
<keyword evidence="6 11" id="KW-1133">Transmembrane helix</keyword>
<dbReference type="GO" id="GO:0016020">
    <property type="term" value="C:membrane"/>
    <property type="evidence" value="ECO:0007669"/>
    <property type="project" value="UniProtKB-SubCell"/>
</dbReference>
<dbReference type="PANTHER" id="PTHR13906:SF16">
    <property type="entry name" value="LYSOPHOSPHOLIPID ACYLTRANSFERASE 7"/>
    <property type="match status" value="1"/>
</dbReference>
<evidence type="ECO:0000256" key="3">
    <source>
        <dbReference type="ARBA" id="ARBA00010323"/>
    </source>
</evidence>
<evidence type="ECO:0000256" key="4">
    <source>
        <dbReference type="ARBA" id="ARBA00022679"/>
    </source>
</evidence>
<dbReference type="GO" id="GO:0044233">
    <property type="term" value="C:mitochondria-associated endoplasmic reticulum membrane contact site"/>
    <property type="evidence" value="ECO:0007669"/>
    <property type="project" value="TreeGrafter"/>
</dbReference>
<dbReference type="Pfam" id="PF03062">
    <property type="entry name" value="MBOAT"/>
    <property type="match status" value="2"/>
</dbReference>
<keyword evidence="7 11" id="KW-0472">Membrane</keyword>
<feature type="transmembrane region" description="Helical" evidence="11">
    <location>
        <begin position="369"/>
        <end position="387"/>
    </location>
</feature>
<reference evidence="12 13" key="1">
    <citation type="submission" date="2020-04" db="EMBL/GenBank/DDBJ databases">
        <title>Perkinsus olseni comparative genomics.</title>
        <authorList>
            <person name="Bogema D.R."/>
        </authorList>
    </citation>
    <scope>NUCLEOTIDE SEQUENCE [LARGE SCALE GENOMIC DNA]</scope>
    <source>
        <strain evidence="12">ATCC PRA-31</strain>
    </source>
</reference>
<dbReference type="EMBL" id="JABANN010000663">
    <property type="protein sequence ID" value="KAF4655145.1"/>
    <property type="molecule type" value="Genomic_DNA"/>
</dbReference>
<feature type="transmembrane region" description="Helical" evidence="11">
    <location>
        <begin position="399"/>
        <end position="426"/>
    </location>
</feature>
<evidence type="ECO:0000313" key="13">
    <source>
        <dbReference type="Proteomes" id="UP000572268"/>
    </source>
</evidence>
<feature type="transmembrane region" description="Helical" evidence="11">
    <location>
        <begin position="691"/>
        <end position="712"/>
    </location>
</feature>
<evidence type="ECO:0000256" key="5">
    <source>
        <dbReference type="ARBA" id="ARBA00022692"/>
    </source>
</evidence>
<feature type="transmembrane region" description="Helical" evidence="11">
    <location>
        <begin position="203"/>
        <end position="222"/>
    </location>
</feature>
<sequence>MSGAVEVMLPIELVYAAFLLSSVVSSVLIRRLPSPELRRAVGLLVGTGTIILLDGAATLIIFIGASCILLFVLPPGSVRISFFVYSFAFLVPARLYGGIDGLSNACLLILALRNCIYAADAGHDAESSLRSIYDYLSYVLSCPAIITGPVYTVKDYREAIGSCDRDVNISEMFRRGVFATYWAVAFIISITCFPLDYMLTDDFAGHWLPVQFGYLILSVYHFRARCFAAWYIAEAGLAAVGIKARNTDFGAPERARTVGEYVRCWNMSVQSFFAVYVYRPLRSTIPSRRLRAALVMCLSAYWHGLQPGLYVFFLSIFFETASVDTVPSSLPLPLANIHVSLVGSYYVLPFLFKNDISNAYKVWASMGHAGHWYTAVRAVLCMAMSPSSSDAKHIKRCPFFSHMLAALPVEVVYGGFLSLSLLFACLMRRMPGRSERQAFGCVLGIITLAFLVHNITLFIFLITSMIVLAIIPKDWMAVGLLVYSFAFLFPAREWHTVDGVSNACLLIMSLRNSMFARDEMRTFEVSVRGFYDYISYMVFFPGLLTGPVYNVKDWTQALEDDGHGLDVTEIENRLYRAVVWVAIFITTLKFFPMDFMLTEEFTFYPILLRCVYITLATYYSFGARCFAGWYVSEAGLAAMGIKARNTDYWGPERANTVSQYIREWNKSVQTFFAVYVYRPLRSVTPVKPVRAAVVMCCSAYWHGLESGLYIFFMSMFVESTFLNDFPRLPPPFGYIQVTFLLSYYGVAFMFKSDLSKAFAIWSNMGYIAHWYTLIRFLLWLNSGEDTAD</sequence>
<keyword evidence="8 12" id="KW-0012">Acyltransferase</keyword>
<comment type="pathway">
    <text evidence="2">Lipid metabolism; phospholipid metabolism.</text>
</comment>
<evidence type="ECO:0000256" key="2">
    <source>
        <dbReference type="ARBA" id="ARBA00005074"/>
    </source>
</evidence>
<feature type="transmembrane region" description="Helical" evidence="11">
    <location>
        <begin position="757"/>
        <end position="778"/>
    </location>
</feature>
<protein>
    <recommendedName>
        <fullName evidence="10">Lysophospholipid acyltransferase 7</fullName>
    </recommendedName>
</protein>
<feature type="transmembrane region" description="Helical" evidence="11">
    <location>
        <begin position="438"/>
        <end position="469"/>
    </location>
</feature>
<dbReference type="InterPro" id="IPR004299">
    <property type="entry name" value="MBOAT_fam"/>
</dbReference>
<feature type="transmembrane region" description="Helical" evidence="11">
    <location>
        <begin position="603"/>
        <end position="621"/>
    </location>
</feature>
<dbReference type="AlphaFoldDB" id="A0A7J6L7G3"/>
<feature type="transmembrane region" description="Helical" evidence="11">
    <location>
        <begin position="330"/>
        <end position="348"/>
    </location>
</feature>
<feature type="transmembrane region" description="Helical" evidence="11">
    <location>
        <begin position="78"/>
        <end position="97"/>
    </location>
</feature>
<evidence type="ECO:0000313" key="12">
    <source>
        <dbReference type="EMBL" id="KAF4655145.1"/>
    </source>
</evidence>
<evidence type="ECO:0000256" key="11">
    <source>
        <dbReference type="SAM" id="Phobius"/>
    </source>
</evidence>
<evidence type="ECO:0000256" key="8">
    <source>
        <dbReference type="ARBA" id="ARBA00023315"/>
    </source>
</evidence>
<organism evidence="12 13">
    <name type="scientific">Perkinsus olseni</name>
    <name type="common">Perkinsus atlanticus</name>
    <dbReference type="NCBI Taxonomy" id="32597"/>
    <lineage>
        <taxon>Eukaryota</taxon>
        <taxon>Sar</taxon>
        <taxon>Alveolata</taxon>
        <taxon>Perkinsozoa</taxon>
        <taxon>Perkinsea</taxon>
        <taxon>Perkinsida</taxon>
        <taxon>Perkinsidae</taxon>
        <taxon>Perkinsus</taxon>
    </lineage>
</organism>
<evidence type="ECO:0000256" key="6">
    <source>
        <dbReference type="ARBA" id="ARBA00022989"/>
    </source>
</evidence>
<evidence type="ECO:0000256" key="9">
    <source>
        <dbReference type="ARBA" id="ARBA00025707"/>
    </source>
</evidence>
<feature type="transmembrane region" description="Helical" evidence="11">
    <location>
        <begin position="41"/>
        <end position="72"/>
    </location>
</feature>
<feature type="transmembrane region" description="Helical" evidence="11">
    <location>
        <begin position="574"/>
        <end position="591"/>
    </location>
</feature>
<evidence type="ECO:0000256" key="1">
    <source>
        <dbReference type="ARBA" id="ARBA00004141"/>
    </source>
</evidence>
<proteinExistence type="inferred from homology"/>
<dbReference type="GO" id="GO:0006661">
    <property type="term" value="P:phosphatidylinositol biosynthetic process"/>
    <property type="evidence" value="ECO:0007669"/>
    <property type="project" value="TreeGrafter"/>
</dbReference>
<feature type="transmembrane region" description="Helical" evidence="11">
    <location>
        <begin position="178"/>
        <end position="197"/>
    </location>
</feature>
<keyword evidence="5 11" id="KW-0812">Transmembrane</keyword>
<feature type="transmembrane region" description="Helical" evidence="11">
    <location>
        <begin position="12"/>
        <end position="29"/>
    </location>
</feature>
<accession>A0A7J6L7G3</accession>
<feature type="transmembrane region" description="Helical" evidence="11">
    <location>
        <begin position="732"/>
        <end position="750"/>
    </location>
</feature>
<evidence type="ECO:0000256" key="10">
    <source>
        <dbReference type="ARBA" id="ARBA00093678"/>
    </source>
</evidence>
<evidence type="ECO:0000256" key="7">
    <source>
        <dbReference type="ARBA" id="ARBA00023136"/>
    </source>
</evidence>
<dbReference type="GO" id="GO:0030258">
    <property type="term" value="P:lipid modification"/>
    <property type="evidence" value="ECO:0007669"/>
    <property type="project" value="TreeGrafter"/>
</dbReference>
<dbReference type="InterPro" id="IPR049941">
    <property type="entry name" value="LPLAT_7/PORCN-like"/>
</dbReference>
<feature type="transmembrane region" description="Helical" evidence="11">
    <location>
        <begin position="475"/>
        <end position="491"/>
    </location>
</feature>
<feature type="transmembrane region" description="Helical" evidence="11">
    <location>
        <begin position="292"/>
        <end position="318"/>
    </location>
</feature>
<keyword evidence="4 12" id="KW-0808">Transferase</keyword>
<comment type="similarity">
    <text evidence="3">Belongs to the membrane-bound acyltransferase family.</text>
</comment>
<comment type="caution">
    <text evidence="12">The sequence shown here is derived from an EMBL/GenBank/DDBJ whole genome shotgun (WGS) entry which is preliminary data.</text>
</comment>